<dbReference type="AlphaFoldDB" id="A0AAD7FST8"/>
<feature type="transmembrane region" description="Helical" evidence="2">
    <location>
        <begin position="18"/>
        <end position="38"/>
    </location>
</feature>
<dbReference type="EMBL" id="JARKIF010000006">
    <property type="protein sequence ID" value="KAJ7636314.1"/>
    <property type="molecule type" value="Genomic_DNA"/>
</dbReference>
<dbReference type="Pfam" id="PF20152">
    <property type="entry name" value="DUF6534"/>
    <property type="match status" value="1"/>
</dbReference>
<organism evidence="4 5">
    <name type="scientific">Roridomyces roridus</name>
    <dbReference type="NCBI Taxonomy" id="1738132"/>
    <lineage>
        <taxon>Eukaryota</taxon>
        <taxon>Fungi</taxon>
        <taxon>Dikarya</taxon>
        <taxon>Basidiomycota</taxon>
        <taxon>Agaricomycotina</taxon>
        <taxon>Agaricomycetes</taxon>
        <taxon>Agaricomycetidae</taxon>
        <taxon>Agaricales</taxon>
        <taxon>Marasmiineae</taxon>
        <taxon>Mycenaceae</taxon>
        <taxon>Roridomyces</taxon>
    </lineage>
</organism>
<evidence type="ECO:0000259" key="3">
    <source>
        <dbReference type="Pfam" id="PF20152"/>
    </source>
</evidence>
<feature type="region of interest" description="Disordered" evidence="1">
    <location>
        <begin position="278"/>
        <end position="300"/>
    </location>
</feature>
<accession>A0AAD7FST8</accession>
<feature type="transmembrane region" description="Helical" evidence="2">
    <location>
        <begin position="50"/>
        <end position="75"/>
    </location>
</feature>
<feature type="compositionally biased region" description="Low complexity" evidence="1">
    <location>
        <begin position="279"/>
        <end position="290"/>
    </location>
</feature>
<feature type="transmembrane region" description="Helical" evidence="2">
    <location>
        <begin position="95"/>
        <end position="115"/>
    </location>
</feature>
<keyword evidence="2" id="KW-0812">Transmembrane</keyword>
<evidence type="ECO:0000256" key="2">
    <source>
        <dbReference type="SAM" id="Phobius"/>
    </source>
</evidence>
<evidence type="ECO:0000313" key="4">
    <source>
        <dbReference type="EMBL" id="KAJ7636314.1"/>
    </source>
</evidence>
<keyword evidence="2" id="KW-0472">Membrane</keyword>
<dbReference type="PANTHER" id="PTHR40465:SF1">
    <property type="entry name" value="DUF6534 DOMAIN-CONTAINING PROTEIN"/>
    <property type="match status" value="1"/>
</dbReference>
<sequence>MPALINCSSQEPTGALELGVLISYLLFGVTTTQLYIYFTRFPEDDWKLKLLVAFVWTCEASHSACVGHTLYFYTISNFGNAERLVEAVPFTLDTAVLLASVITSAVQGFFAYRIYIVGGKRIILPGIFWGISTIRLIGCVGIFVTGVKMTSLPVYEMQIGWLMNSVWAVGSANDIGITISLVYLLFRQRNEIHKRTIPLVDKLIMWSLETGMMTSAWAFLTLIFFAAMGHNFVWLAIYITGTRVFSNSLLANLNGRSTLRTMEVPTQVSLVSTGIRMANNGTHTTTNSSGQDKAEDLGGV</sequence>
<keyword evidence="2" id="KW-1133">Transmembrane helix</keyword>
<proteinExistence type="predicted"/>
<feature type="transmembrane region" description="Helical" evidence="2">
    <location>
        <begin position="165"/>
        <end position="186"/>
    </location>
</feature>
<feature type="transmembrane region" description="Helical" evidence="2">
    <location>
        <begin position="122"/>
        <end position="145"/>
    </location>
</feature>
<gene>
    <name evidence="4" type="ORF">FB45DRAFT_1055763</name>
</gene>
<dbReference type="PANTHER" id="PTHR40465">
    <property type="entry name" value="CHROMOSOME 1, WHOLE GENOME SHOTGUN SEQUENCE"/>
    <property type="match status" value="1"/>
</dbReference>
<evidence type="ECO:0000256" key="1">
    <source>
        <dbReference type="SAM" id="MobiDB-lite"/>
    </source>
</evidence>
<reference evidence="4" key="1">
    <citation type="submission" date="2023-03" db="EMBL/GenBank/DDBJ databases">
        <title>Massive genome expansion in bonnet fungi (Mycena s.s.) driven by repeated elements and novel gene families across ecological guilds.</title>
        <authorList>
            <consortium name="Lawrence Berkeley National Laboratory"/>
            <person name="Harder C.B."/>
            <person name="Miyauchi S."/>
            <person name="Viragh M."/>
            <person name="Kuo A."/>
            <person name="Thoen E."/>
            <person name="Andreopoulos B."/>
            <person name="Lu D."/>
            <person name="Skrede I."/>
            <person name="Drula E."/>
            <person name="Henrissat B."/>
            <person name="Morin E."/>
            <person name="Kohler A."/>
            <person name="Barry K."/>
            <person name="LaButti K."/>
            <person name="Morin E."/>
            <person name="Salamov A."/>
            <person name="Lipzen A."/>
            <person name="Mereny Z."/>
            <person name="Hegedus B."/>
            <person name="Baldrian P."/>
            <person name="Stursova M."/>
            <person name="Weitz H."/>
            <person name="Taylor A."/>
            <person name="Grigoriev I.V."/>
            <person name="Nagy L.G."/>
            <person name="Martin F."/>
            <person name="Kauserud H."/>
        </authorList>
    </citation>
    <scope>NUCLEOTIDE SEQUENCE</scope>
    <source>
        <strain evidence="4">9284</strain>
    </source>
</reference>
<name>A0AAD7FST8_9AGAR</name>
<feature type="domain" description="DUF6534" evidence="3">
    <location>
        <begin position="172"/>
        <end position="257"/>
    </location>
</feature>
<dbReference type="Proteomes" id="UP001221142">
    <property type="component" value="Unassembled WGS sequence"/>
</dbReference>
<dbReference type="InterPro" id="IPR045339">
    <property type="entry name" value="DUF6534"/>
</dbReference>
<keyword evidence="5" id="KW-1185">Reference proteome</keyword>
<comment type="caution">
    <text evidence="4">The sequence shown here is derived from an EMBL/GenBank/DDBJ whole genome shotgun (WGS) entry which is preliminary data.</text>
</comment>
<evidence type="ECO:0000313" key="5">
    <source>
        <dbReference type="Proteomes" id="UP001221142"/>
    </source>
</evidence>
<protein>
    <recommendedName>
        <fullName evidence="3">DUF6534 domain-containing protein</fullName>
    </recommendedName>
</protein>